<name>A0A373FSI2_COMTE</name>
<feature type="domain" description="Tyr recombinase" evidence="3">
    <location>
        <begin position="59"/>
        <end position="257"/>
    </location>
</feature>
<evidence type="ECO:0000259" key="3">
    <source>
        <dbReference type="PROSITE" id="PS51898"/>
    </source>
</evidence>
<evidence type="ECO:0000256" key="2">
    <source>
        <dbReference type="ARBA" id="ARBA00023172"/>
    </source>
</evidence>
<reference evidence="4 5" key="1">
    <citation type="submission" date="2018-08" db="EMBL/GenBank/DDBJ databases">
        <title>Comamonas testosteroni strain SWCO2.</title>
        <authorList>
            <person name="Jiang N."/>
            <person name="Zhang X.Z."/>
        </authorList>
    </citation>
    <scope>NUCLEOTIDE SEQUENCE [LARGE SCALE GENOMIC DNA]</scope>
    <source>
        <strain evidence="4 5">SWCO2</strain>
    </source>
</reference>
<dbReference type="AlphaFoldDB" id="A0A373FSI2"/>
<protein>
    <submittedName>
        <fullName evidence="4">Integrase</fullName>
    </submittedName>
</protein>
<dbReference type="PROSITE" id="PS51898">
    <property type="entry name" value="TYR_RECOMBINASE"/>
    <property type="match status" value="1"/>
</dbReference>
<dbReference type="InterPro" id="IPR002104">
    <property type="entry name" value="Integrase_catalytic"/>
</dbReference>
<dbReference type="EMBL" id="QURR01000002">
    <property type="protein sequence ID" value="RGE46827.1"/>
    <property type="molecule type" value="Genomic_DNA"/>
</dbReference>
<dbReference type="Gene3D" id="1.10.443.10">
    <property type="entry name" value="Intergrase catalytic core"/>
    <property type="match status" value="1"/>
</dbReference>
<dbReference type="GO" id="GO:0015074">
    <property type="term" value="P:DNA integration"/>
    <property type="evidence" value="ECO:0007669"/>
    <property type="project" value="InterPro"/>
</dbReference>
<dbReference type="Proteomes" id="UP000261948">
    <property type="component" value="Unassembled WGS sequence"/>
</dbReference>
<dbReference type="OrthoDB" id="8630841at2"/>
<keyword evidence="5" id="KW-1185">Reference proteome</keyword>
<dbReference type="SUPFAM" id="SSF56349">
    <property type="entry name" value="DNA breaking-rejoining enzymes"/>
    <property type="match status" value="1"/>
</dbReference>
<dbReference type="InterPro" id="IPR052925">
    <property type="entry name" value="Phage_Integrase-like_Recomb"/>
</dbReference>
<evidence type="ECO:0000256" key="1">
    <source>
        <dbReference type="ARBA" id="ARBA00023125"/>
    </source>
</evidence>
<proteinExistence type="predicted"/>
<keyword evidence="2" id="KW-0233">DNA recombination</keyword>
<dbReference type="InterPro" id="IPR010998">
    <property type="entry name" value="Integrase_recombinase_N"/>
</dbReference>
<dbReference type="InterPro" id="IPR013762">
    <property type="entry name" value="Integrase-like_cat_sf"/>
</dbReference>
<dbReference type="GO" id="GO:0006310">
    <property type="term" value="P:DNA recombination"/>
    <property type="evidence" value="ECO:0007669"/>
    <property type="project" value="UniProtKB-KW"/>
</dbReference>
<dbReference type="InterPro" id="IPR011010">
    <property type="entry name" value="DNA_brk_join_enz"/>
</dbReference>
<accession>A0A373FSI2</accession>
<dbReference type="CDD" id="cd00799">
    <property type="entry name" value="INT_Cre_C"/>
    <property type="match status" value="1"/>
</dbReference>
<dbReference type="Pfam" id="PF00589">
    <property type="entry name" value="Phage_integrase"/>
    <property type="match status" value="1"/>
</dbReference>
<dbReference type="PANTHER" id="PTHR34605">
    <property type="entry name" value="PHAGE_INTEGRASE DOMAIN-CONTAINING PROTEIN"/>
    <property type="match status" value="1"/>
</dbReference>
<dbReference type="SUPFAM" id="SSF47823">
    <property type="entry name" value="lambda integrase-like, N-terminal domain"/>
    <property type="match status" value="1"/>
</dbReference>
<dbReference type="GO" id="GO:0003677">
    <property type="term" value="F:DNA binding"/>
    <property type="evidence" value="ECO:0007669"/>
    <property type="project" value="UniProtKB-KW"/>
</dbReference>
<organism evidence="4 5">
    <name type="scientific">Comamonas testosteroni</name>
    <name type="common">Pseudomonas testosteroni</name>
    <dbReference type="NCBI Taxonomy" id="285"/>
    <lineage>
        <taxon>Bacteria</taxon>
        <taxon>Pseudomonadati</taxon>
        <taxon>Pseudomonadota</taxon>
        <taxon>Betaproteobacteria</taxon>
        <taxon>Burkholderiales</taxon>
        <taxon>Comamonadaceae</taxon>
        <taxon>Comamonas</taxon>
    </lineage>
</organism>
<dbReference type="Gene3D" id="1.10.150.130">
    <property type="match status" value="1"/>
</dbReference>
<gene>
    <name evidence="4" type="ORF">DZC30_02575</name>
</gene>
<comment type="caution">
    <text evidence="4">The sequence shown here is derived from an EMBL/GenBank/DDBJ whole genome shotgun (WGS) entry which is preliminary data.</text>
</comment>
<dbReference type="PANTHER" id="PTHR34605:SF3">
    <property type="entry name" value="P CELL-TYPE AGGLUTINATION PROTEIN MAP4-LIKE-RELATED"/>
    <property type="match status" value="1"/>
</dbReference>
<evidence type="ECO:0000313" key="4">
    <source>
        <dbReference type="EMBL" id="RGE46827.1"/>
    </source>
</evidence>
<sequence length="257" mass="28351">MVAEYLAKLAPAMKVATLERRCVSIAQAHRDQGLKSPTRADVVVATMKGIRRQHGTRQRAVKPITRDVLLEMLAVLDQQKSHPTKAARDRALLLVGFAGAFRRAELVALRVEDVTFHETHAEVLLRFSKTDQFGKGRSVFLPQASGERCPIQSLRAWLAVAGIETGWLFRSVTKGGVVSDDPLTAQSVALIVKRAAKAMGREPEEFSGHSLRAGYVTTAAMASLPTWLIREQTGHRSDAVLARYIRPVEKRKIPSLL</sequence>
<keyword evidence="1" id="KW-0238">DNA-binding</keyword>
<evidence type="ECO:0000313" key="5">
    <source>
        <dbReference type="Proteomes" id="UP000261948"/>
    </source>
</evidence>